<keyword evidence="5 6" id="KW-0472">Membrane</keyword>
<comment type="caution">
    <text evidence="7">The sequence shown here is derived from an EMBL/GenBank/DDBJ whole genome shotgun (WGS) entry which is preliminary data.</text>
</comment>
<dbReference type="GeneID" id="29419472"/>
<feature type="transmembrane region" description="Helical" evidence="6">
    <location>
        <begin position="239"/>
        <end position="258"/>
    </location>
</feature>
<evidence type="ECO:0000256" key="1">
    <source>
        <dbReference type="ARBA" id="ARBA00004651"/>
    </source>
</evidence>
<evidence type="ECO:0000256" key="5">
    <source>
        <dbReference type="ARBA" id="ARBA00023136"/>
    </source>
</evidence>
<proteinExistence type="predicted"/>
<dbReference type="CDD" id="cd16914">
    <property type="entry name" value="EcfT"/>
    <property type="match status" value="1"/>
</dbReference>
<keyword evidence="4 6" id="KW-1133">Transmembrane helix</keyword>
<name>W6N851_CLOTY</name>
<dbReference type="RefSeq" id="WP_017895898.1">
    <property type="nucleotide sequence ID" value="NZ_CBXI010000029.1"/>
</dbReference>
<evidence type="ECO:0000256" key="2">
    <source>
        <dbReference type="ARBA" id="ARBA00022475"/>
    </source>
</evidence>
<feature type="transmembrane region" description="Helical" evidence="6">
    <location>
        <begin position="26"/>
        <end position="53"/>
    </location>
</feature>
<dbReference type="InterPro" id="IPR003339">
    <property type="entry name" value="ABC/ECF_trnsptr_transmembrane"/>
</dbReference>
<keyword evidence="8" id="KW-1185">Reference proteome</keyword>
<reference evidence="7 8" key="1">
    <citation type="journal article" date="2015" name="Genome Announc.">
        <title>Draft Genome Sequence of Clostridium tyrobutyricum Strain DIVETGP, Isolated from Cow's Milk for Grana Padano Production.</title>
        <authorList>
            <person name="Soggiu A."/>
            <person name="Piras C."/>
            <person name="Gaiarsa S."/>
            <person name="Sassera D."/>
            <person name="Roncada P."/>
            <person name="Bendixen E."/>
            <person name="Brasca M."/>
            <person name="Bonizzi L."/>
        </authorList>
    </citation>
    <scope>NUCLEOTIDE SEQUENCE [LARGE SCALE GENOMIC DNA]</scope>
    <source>
        <strain evidence="7 8">DIVETGP</strain>
    </source>
</reference>
<keyword evidence="2" id="KW-1003">Cell membrane</keyword>
<keyword evidence="3 6" id="KW-0812">Transmembrane</keyword>
<dbReference type="NCBIfam" id="TIGR02454">
    <property type="entry name" value="ECF_T_CbiQ"/>
    <property type="match status" value="1"/>
</dbReference>
<dbReference type="GO" id="GO:0006824">
    <property type="term" value="P:cobalt ion transport"/>
    <property type="evidence" value="ECO:0007669"/>
    <property type="project" value="InterPro"/>
</dbReference>
<comment type="subcellular location">
    <subcellularLocation>
        <location evidence="1">Cell membrane</location>
        <topology evidence="1">Multi-pass membrane protein</topology>
    </subcellularLocation>
</comment>
<dbReference type="AlphaFoldDB" id="W6N851"/>
<dbReference type="Proteomes" id="UP000019482">
    <property type="component" value="Unassembled WGS sequence"/>
</dbReference>
<evidence type="ECO:0000313" key="7">
    <source>
        <dbReference type="EMBL" id="CDL91599.1"/>
    </source>
</evidence>
<dbReference type="GO" id="GO:0043190">
    <property type="term" value="C:ATP-binding cassette (ABC) transporter complex"/>
    <property type="evidence" value="ECO:0007669"/>
    <property type="project" value="InterPro"/>
</dbReference>
<protein>
    <submittedName>
        <fullName evidence="7">Cobalt ABC transporter, inner membrane subunit CbiQ</fullName>
    </submittedName>
</protein>
<organism evidence="7 8">
    <name type="scientific">Clostridium tyrobutyricum DIVETGP</name>
    <dbReference type="NCBI Taxonomy" id="1408889"/>
    <lineage>
        <taxon>Bacteria</taxon>
        <taxon>Bacillati</taxon>
        <taxon>Bacillota</taxon>
        <taxon>Clostridia</taxon>
        <taxon>Eubacteriales</taxon>
        <taxon>Clostridiaceae</taxon>
        <taxon>Clostridium</taxon>
    </lineage>
</organism>
<evidence type="ECO:0000256" key="4">
    <source>
        <dbReference type="ARBA" id="ARBA00022989"/>
    </source>
</evidence>
<feature type="transmembrane region" description="Helical" evidence="6">
    <location>
        <begin position="65"/>
        <end position="87"/>
    </location>
</feature>
<sequence length="259" mass="29764">MELSNFNHFNNLNTPIHRMDGRIKTVLFLSSIIIAAVSSHWYFIISLFLISLICFNTLKIPWKNLLIRLILPFAIAWLVFLSSLFTNGSHILTCIYLGSIKLNIYREGLQLGFIILLRIITAVSLACILSFSTPMIEILETLRILKIPSIIIDIADMMYRYLFIIEETAQNMKKAQLSRLGDSLNWINKIKDSGKIALYILIKSLDKSTRIYKAMLSRGYSETSNTINFFNHPIPKFDLYLGIFLEIILISILILNILI</sequence>
<gene>
    <name evidence="7" type="ORF">CTDIVETGP_1669</name>
</gene>
<dbReference type="Pfam" id="PF02361">
    <property type="entry name" value="CbiQ"/>
    <property type="match status" value="1"/>
</dbReference>
<dbReference type="InterPro" id="IPR051611">
    <property type="entry name" value="ECF_transporter_component"/>
</dbReference>
<dbReference type="InterPro" id="IPR012809">
    <property type="entry name" value="ECF_CbiQ"/>
</dbReference>
<dbReference type="PANTHER" id="PTHR34857:SF2">
    <property type="entry name" value="SLL0384 PROTEIN"/>
    <property type="match status" value="1"/>
</dbReference>
<evidence type="ECO:0000313" key="8">
    <source>
        <dbReference type="Proteomes" id="UP000019482"/>
    </source>
</evidence>
<feature type="transmembrane region" description="Helical" evidence="6">
    <location>
        <begin position="108"/>
        <end position="131"/>
    </location>
</feature>
<dbReference type="EMBL" id="CBXI010000029">
    <property type="protein sequence ID" value="CDL91599.1"/>
    <property type="molecule type" value="Genomic_DNA"/>
</dbReference>
<evidence type="ECO:0000256" key="6">
    <source>
        <dbReference type="SAM" id="Phobius"/>
    </source>
</evidence>
<dbReference type="OrthoDB" id="9815246at2"/>
<evidence type="ECO:0000256" key="3">
    <source>
        <dbReference type="ARBA" id="ARBA00022692"/>
    </source>
</evidence>
<accession>W6N851</accession>
<dbReference type="PANTHER" id="PTHR34857">
    <property type="entry name" value="SLL0384 PROTEIN"/>
    <property type="match status" value="1"/>
</dbReference>